<protein>
    <submittedName>
        <fullName evidence="1">Uncharacterized protein</fullName>
    </submittedName>
</protein>
<proteinExistence type="predicted"/>
<gene>
    <name evidence="1" type="ORF">V6N11_056153</name>
</gene>
<comment type="caution">
    <text evidence="1">The sequence shown here is derived from an EMBL/GenBank/DDBJ whole genome shotgun (WGS) entry which is preliminary data.</text>
</comment>
<keyword evidence="2" id="KW-1185">Reference proteome</keyword>
<organism evidence="1 2">
    <name type="scientific">Hibiscus sabdariffa</name>
    <name type="common">roselle</name>
    <dbReference type="NCBI Taxonomy" id="183260"/>
    <lineage>
        <taxon>Eukaryota</taxon>
        <taxon>Viridiplantae</taxon>
        <taxon>Streptophyta</taxon>
        <taxon>Embryophyta</taxon>
        <taxon>Tracheophyta</taxon>
        <taxon>Spermatophyta</taxon>
        <taxon>Magnoliopsida</taxon>
        <taxon>eudicotyledons</taxon>
        <taxon>Gunneridae</taxon>
        <taxon>Pentapetalae</taxon>
        <taxon>rosids</taxon>
        <taxon>malvids</taxon>
        <taxon>Malvales</taxon>
        <taxon>Malvaceae</taxon>
        <taxon>Malvoideae</taxon>
        <taxon>Hibiscus</taxon>
    </lineage>
</organism>
<evidence type="ECO:0000313" key="1">
    <source>
        <dbReference type="EMBL" id="KAK9031867.1"/>
    </source>
</evidence>
<name>A0ABR2T3V1_9ROSI</name>
<dbReference type="Proteomes" id="UP001396334">
    <property type="component" value="Unassembled WGS sequence"/>
</dbReference>
<sequence>MCSGAASSDWAGGGDDGVLGAEPNGESGVVCLLAHVAARVEVGLGTEVSCGVAAGVDRASAGADGPASSGAAAGLASLPCIYLLGGMIPQLFGREYR</sequence>
<reference evidence="1 2" key="1">
    <citation type="journal article" date="2024" name="G3 (Bethesda)">
        <title>Genome assembly of Hibiscus sabdariffa L. provides insights into metabolisms of medicinal natural products.</title>
        <authorList>
            <person name="Kim T."/>
        </authorList>
    </citation>
    <scope>NUCLEOTIDE SEQUENCE [LARGE SCALE GENOMIC DNA]</scope>
    <source>
        <strain evidence="1">TK-2024</strain>
        <tissue evidence="1">Old leaves</tissue>
    </source>
</reference>
<accession>A0ABR2T3V1</accession>
<dbReference type="EMBL" id="JBBPBN010000009">
    <property type="protein sequence ID" value="KAK9031867.1"/>
    <property type="molecule type" value="Genomic_DNA"/>
</dbReference>
<evidence type="ECO:0000313" key="2">
    <source>
        <dbReference type="Proteomes" id="UP001396334"/>
    </source>
</evidence>